<evidence type="ECO:0000256" key="2">
    <source>
        <dbReference type="ARBA" id="ARBA00022649"/>
    </source>
</evidence>
<dbReference type="Pfam" id="PF05016">
    <property type="entry name" value="ParE_toxin"/>
    <property type="match status" value="1"/>
</dbReference>
<keyword evidence="5" id="KW-1185">Reference proteome</keyword>
<protein>
    <recommendedName>
        <fullName evidence="3">Toxin</fullName>
    </recommendedName>
</protein>
<dbReference type="InterPro" id="IPR051803">
    <property type="entry name" value="TA_system_RelE-like_toxin"/>
</dbReference>
<dbReference type="InterPro" id="IPR007712">
    <property type="entry name" value="RelE/ParE_toxin"/>
</dbReference>
<dbReference type="InterPro" id="IPR035093">
    <property type="entry name" value="RelE/ParE_toxin_dom_sf"/>
</dbReference>
<accession>A0A139WPW9</accession>
<evidence type="ECO:0000256" key="1">
    <source>
        <dbReference type="ARBA" id="ARBA00006226"/>
    </source>
</evidence>
<dbReference type="Proteomes" id="UP000076925">
    <property type="component" value="Unassembled WGS sequence"/>
</dbReference>
<dbReference type="PIRSF" id="PIRSF029218">
    <property type="entry name" value="ParE"/>
    <property type="match status" value="1"/>
</dbReference>
<reference evidence="4 5" key="1">
    <citation type="journal article" date="2013" name="Genome Biol. Evol.">
        <title>Genomes of Stigonematalean cyanobacteria (subsection V) and the evolution of oxygenic photosynthesis from prokaryotes to plastids.</title>
        <authorList>
            <person name="Dagan T."/>
            <person name="Roettger M."/>
            <person name="Stucken K."/>
            <person name="Landan G."/>
            <person name="Koch R."/>
            <person name="Major P."/>
            <person name="Gould S.B."/>
            <person name="Goremykin V.V."/>
            <person name="Rippka R."/>
            <person name="Tandeau de Marsac N."/>
            <person name="Gugger M."/>
            <person name="Lockhart P.J."/>
            <person name="Allen J.F."/>
            <person name="Brune I."/>
            <person name="Maus I."/>
            <person name="Puhler A."/>
            <person name="Martin W.F."/>
        </authorList>
    </citation>
    <scope>NUCLEOTIDE SEQUENCE [LARGE SCALE GENOMIC DNA]</scope>
    <source>
        <strain evidence="4 5">PCC 7110</strain>
    </source>
</reference>
<gene>
    <name evidence="4" type="ORF">WA1_51710</name>
</gene>
<dbReference type="AlphaFoldDB" id="A0A139WPW9"/>
<dbReference type="EMBL" id="ANNX02000081">
    <property type="protein sequence ID" value="KYC34474.1"/>
    <property type="molecule type" value="Genomic_DNA"/>
</dbReference>
<proteinExistence type="inferred from homology"/>
<dbReference type="PANTHER" id="PTHR33755:SF9">
    <property type="entry name" value="TOXIN PARE1"/>
    <property type="match status" value="1"/>
</dbReference>
<comment type="similarity">
    <text evidence="1 3">Belongs to the RelE toxin family.</text>
</comment>
<dbReference type="STRING" id="128403.WA1_51710"/>
<evidence type="ECO:0000313" key="4">
    <source>
        <dbReference type="EMBL" id="KYC34474.1"/>
    </source>
</evidence>
<sequence>MKPLAFSPAAEADIDGIWDYSAQTWGPDQADRYTDEIRDACLALAHDRKQGRPVDVRPGYLRLSTGSHVIYYRNRGDRLDVIRVLHNRMDADRHL</sequence>
<keyword evidence="2" id="KW-1277">Toxin-antitoxin system</keyword>
<name>A0A139WPW9_9CYAN</name>
<comment type="caution">
    <text evidence="4">The sequence shown here is derived from an EMBL/GenBank/DDBJ whole genome shotgun (WGS) entry which is preliminary data.</text>
</comment>
<dbReference type="Gene3D" id="3.30.2310.20">
    <property type="entry name" value="RelE-like"/>
    <property type="match status" value="1"/>
</dbReference>
<organism evidence="4 5">
    <name type="scientific">Scytonema hofmannii PCC 7110</name>
    <dbReference type="NCBI Taxonomy" id="128403"/>
    <lineage>
        <taxon>Bacteria</taxon>
        <taxon>Bacillati</taxon>
        <taxon>Cyanobacteriota</taxon>
        <taxon>Cyanophyceae</taxon>
        <taxon>Nostocales</taxon>
        <taxon>Scytonemataceae</taxon>
        <taxon>Scytonema</taxon>
    </lineage>
</organism>
<dbReference type="OrthoDB" id="9798046at2"/>
<evidence type="ECO:0000256" key="3">
    <source>
        <dbReference type="PIRNR" id="PIRNR029218"/>
    </source>
</evidence>
<dbReference type="PANTHER" id="PTHR33755">
    <property type="entry name" value="TOXIN PARE1-RELATED"/>
    <property type="match status" value="1"/>
</dbReference>
<dbReference type="InterPro" id="IPR028344">
    <property type="entry name" value="ParE1/4"/>
</dbReference>
<evidence type="ECO:0000313" key="5">
    <source>
        <dbReference type="Proteomes" id="UP000076925"/>
    </source>
</evidence>